<gene>
    <name evidence="7" type="primary">aroK</name>
    <name evidence="8" type="ORF">SAMN02745221_00725</name>
</gene>
<dbReference type="RefSeq" id="WP_073090157.1">
    <property type="nucleotide sequence ID" value="NZ_FQWY01000008.1"/>
</dbReference>
<dbReference type="GO" id="GO:0004765">
    <property type="term" value="F:shikimate kinase activity"/>
    <property type="evidence" value="ECO:0007669"/>
    <property type="project" value="UniProtKB-UniRule"/>
</dbReference>
<dbReference type="GO" id="GO:0008652">
    <property type="term" value="P:amino acid biosynthetic process"/>
    <property type="evidence" value="ECO:0007669"/>
    <property type="project" value="UniProtKB-KW"/>
</dbReference>
<dbReference type="SUPFAM" id="SSF52540">
    <property type="entry name" value="P-loop containing nucleoside triphosphate hydrolases"/>
    <property type="match status" value="1"/>
</dbReference>
<proteinExistence type="inferred from homology"/>
<comment type="catalytic activity">
    <reaction evidence="7">
        <text>shikimate + ATP = 3-phosphoshikimate + ADP + H(+)</text>
        <dbReference type="Rhea" id="RHEA:13121"/>
        <dbReference type="ChEBI" id="CHEBI:15378"/>
        <dbReference type="ChEBI" id="CHEBI:30616"/>
        <dbReference type="ChEBI" id="CHEBI:36208"/>
        <dbReference type="ChEBI" id="CHEBI:145989"/>
        <dbReference type="ChEBI" id="CHEBI:456216"/>
        <dbReference type="EC" id="2.7.1.71"/>
    </reaction>
</comment>
<dbReference type="Proteomes" id="UP000242329">
    <property type="component" value="Unassembled WGS sequence"/>
</dbReference>
<dbReference type="PANTHER" id="PTHR21087:SF16">
    <property type="entry name" value="SHIKIMATE KINASE 1, CHLOROPLASTIC"/>
    <property type="match status" value="1"/>
</dbReference>
<dbReference type="PRINTS" id="PR01100">
    <property type="entry name" value="SHIKIMTKNASE"/>
</dbReference>
<keyword evidence="7" id="KW-0460">Magnesium</keyword>
<dbReference type="InterPro" id="IPR031322">
    <property type="entry name" value="Shikimate/glucono_kinase"/>
</dbReference>
<dbReference type="InterPro" id="IPR000623">
    <property type="entry name" value="Shikimate_kinase/TSH1"/>
</dbReference>
<dbReference type="EC" id="2.7.1.71" evidence="7"/>
<dbReference type="GO" id="GO:0005829">
    <property type="term" value="C:cytosol"/>
    <property type="evidence" value="ECO:0007669"/>
    <property type="project" value="TreeGrafter"/>
</dbReference>
<dbReference type="GO" id="GO:0009423">
    <property type="term" value="P:chorismate biosynthetic process"/>
    <property type="evidence" value="ECO:0007669"/>
    <property type="project" value="UniProtKB-UniRule"/>
</dbReference>
<dbReference type="AlphaFoldDB" id="A0A1M5LPA0"/>
<feature type="binding site" evidence="7">
    <location>
        <position position="16"/>
    </location>
    <ligand>
        <name>Mg(2+)</name>
        <dbReference type="ChEBI" id="CHEBI:18420"/>
    </ligand>
</feature>
<evidence type="ECO:0000313" key="8">
    <source>
        <dbReference type="EMBL" id="SHG66855.1"/>
    </source>
</evidence>
<comment type="subcellular location">
    <subcellularLocation>
        <location evidence="7">Cytoplasm</location>
    </subcellularLocation>
</comment>
<name>A0A1M5LPA0_9FIRM</name>
<keyword evidence="1 7" id="KW-0028">Amino-acid biosynthesis</keyword>
<feature type="binding site" evidence="7">
    <location>
        <position position="80"/>
    </location>
    <ligand>
        <name>substrate</name>
    </ligand>
</feature>
<evidence type="ECO:0000256" key="2">
    <source>
        <dbReference type="ARBA" id="ARBA00022679"/>
    </source>
</evidence>
<dbReference type="OrthoDB" id="9800332at2"/>
<dbReference type="CDD" id="cd00464">
    <property type="entry name" value="SK"/>
    <property type="match status" value="1"/>
</dbReference>
<evidence type="ECO:0000256" key="3">
    <source>
        <dbReference type="ARBA" id="ARBA00022741"/>
    </source>
</evidence>
<feature type="binding site" evidence="7">
    <location>
        <position position="138"/>
    </location>
    <ligand>
        <name>substrate</name>
    </ligand>
</feature>
<comment type="cofactor">
    <cofactor evidence="7">
        <name>Mg(2+)</name>
        <dbReference type="ChEBI" id="CHEBI:18420"/>
    </cofactor>
    <text evidence="7">Binds 1 Mg(2+) ion per subunit.</text>
</comment>
<comment type="function">
    <text evidence="7">Catalyzes the specific phosphorylation of the 3-hydroxyl group of shikimic acid using ATP as a cosubstrate.</text>
</comment>
<keyword evidence="7" id="KW-0479">Metal-binding</keyword>
<feature type="binding site" evidence="7">
    <location>
        <position position="58"/>
    </location>
    <ligand>
        <name>substrate</name>
    </ligand>
</feature>
<dbReference type="EMBL" id="FQWY01000008">
    <property type="protein sequence ID" value="SHG66855.1"/>
    <property type="molecule type" value="Genomic_DNA"/>
</dbReference>
<dbReference type="STRING" id="1123382.SAMN02745221_00725"/>
<comment type="pathway">
    <text evidence="7">Metabolic intermediate biosynthesis; chorismate biosynthesis; chorismate from D-erythrose 4-phosphate and phosphoenolpyruvate: step 5/7.</text>
</comment>
<sequence length="174" mass="20011">MEKNIVLIGFMGTGKSSIGIKLAEKLNMKFVDMDREIEKLTGMTVAELFRRHGEIRFRSEEKLMAQKLSRQKNLVIATGGGVVLKEENIKALRENGILICLTAHPEDIFERVRRKRNQRPLLKKNLQIEDIEAMLKERAPFYAVADLEVNTSGREIDEVVEEIISYIKKLEAER</sequence>
<organism evidence="8 9">
    <name type="scientific">Thermosyntropha lipolytica DSM 11003</name>
    <dbReference type="NCBI Taxonomy" id="1123382"/>
    <lineage>
        <taxon>Bacteria</taxon>
        <taxon>Bacillati</taxon>
        <taxon>Bacillota</taxon>
        <taxon>Clostridia</taxon>
        <taxon>Eubacteriales</taxon>
        <taxon>Syntrophomonadaceae</taxon>
        <taxon>Thermosyntropha</taxon>
    </lineage>
</organism>
<dbReference type="PANTHER" id="PTHR21087">
    <property type="entry name" value="SHIKIMATE KINASE"/>
    <property type="match status" value="1"/>
</dbReference>
<evidence type="ECO:0000256" key="5">
    <source>
        <dbReference type="ARBA" id="ARBA00022840"/>
    </source>
</evidence>
<protein>
    <recommendedName>
        <fullName evidence="7">Shikimate kinase</fullName>
        <shortName evidence="7">SK</shortName>
        <ecNumber evidence="7">2.7.1.71</ecNumber>
    </recommendedName>
</protein>
<dbReference type="UniPathway" id="UPA00053">
    <property type="reaction ID" value="UER00088"/>
</dbReference>
<dbReference type="GO" id="GO:0005524">
    <property type="term" value="F:ATP binding"/>
    <property type="evidence" value="ECO:0007669"/>
    <property type="project" value="UniProtKB-UniRule"/>
</dbReference>
<evidence type="ECO:0000256" key="7">
    <source>
        <dbReference type="HAMAP-Rule" id="MF_00109"/>
    </source>
</evidence>
<dbReference type="HAMAP" id="MF_00109">
    <property type="entry name" value="Shikimate_kinase"/>
    <property type="match status" value="1"/>
</dbReference>
<dbReference type="NCBIfam" id="NF010553">
    <property type="entry name" value="PRK13947.1"/>
    <property type="match status" value="1"/>
</dbReference>
<dbReference type="GO" id="GO:0000287">
    <property type="term" value="F:magnesium ion binding"/>
    <property type="evidence" value="ECO:0007669"/>
    <property type="project" value="UniProtKB-UniRule"/>
</dbReference>
<evidence type="ECO:0000256" key="6">
    <source>
        <dbReference type="ARBA" id="ARBA00023141"/>
    </source>
</evidence>
<keyword evidence="2 7" id="KW-0808">Transferase</keyword>
<dbReference type="GO" id="GO:0009073">
    <property type="term" value="P:aromatic amino acid family biosynthetic process"/>
    <property type="evidence" value="ECO:0007669"/>
    <property type="project" value="UniProtKB-KW"/>
</dbReference>
<feature type="binding site" evidence="7">
    <location>
        <position position="154"/>
    </location>
    <ligand>
        <name>ATP</name>
        <dbReference type="ChEBI" id="CHEBI:30616"/>
    </ligand>
</feature>
<comment type="similarity">
    <text evidence="7">Belongs to the shikimate kinase family.</text>
</comment>
<keyword evidence="9" id="KW-1185">Reference proteome</keyword>
<reference evidence="9" key="1">
    <citation type="submission" date="2016-11" db="EMBL/GenBank/DDBJ databases">
        <authorList>
            <person name="Varghese N."/>
            <person name="Submissions S."/>
        </authorList>
    </citation>
    <scope>NUCLEOTIDE SEQUENCE [LARGE SCALE GENOMIC DNA]</scope>
    <source>
        <strain evidence="9">DSM 11003</strain>
    </source>
</reference>
<keyword evidence="5 7" id="KW-0067">ATP-binding</keyword>
<dbReference type="Pfam" id="PF01202">
    <property type="entry name" value="SKI"/>
    <property type="match status" value="1"/>
</dbReference>
<dbReference type="InterPro" id="IPR027417">
    <property type="entry name" value="P-loop_NTPase"/>
</dbReference>
<evidence type="ECO:0000256" key="1">
    <source>
        <dbReference type="ARBA" id="ARBA00022605"/>
    </source>
</evidence>
<keyword evidence="7" id="KW-0963">Cytoplasm</keyword>
<evidence type="ECO:0000256" key="4">
    <source>
        <dbReference type="ARBA" id="ARBA00022777"/>
    </source>
</evidence>
<keyword evidence="3 7" id="KW-0547">Nucleotide-binding</keyword>
<accession>A0A1M5LPA0</accession>
<evidence type="ECO:0000313" key="9">
    <source>
        <dbReference type="Proteomes" id="UP000242329"/>
    </source>
</evidence>
<keyword evidence="4 7" id="KW-0418">Kinase</keyword>
<comment type="subunit">
    <text evidence="7">Monomer.</text>
</comment>
<dbReference type="Gene3D" id="3.40.50.300">
    <property type="entry name" value="P-loop containing nucleotide triphosphate hydrolases"/>
    <property type="match status" value="1"/>
</dbReference>
<feature type="binding site" evidence="7">
    <location>
        <begin position="12"/>
        <end position="17"/>
    </location>
    <ligand>
        <name>ATP</name>
        <dbReference type="ChEBI" id="CHEBI:30616"/>
    </ligand>
</feature>
<feature type="binding site" evidence="7">
    <location>
        <position position="34"/>
    </location>
    <ligand>
        <name>substrate</name>
    </ligand>
</feature>
<keyword evidence="6 7" id="KW-0057">Aromatic amino acid biosynthesis</keyword>
<feature type="binding site" evidence="7">
    <location>
        <position position="119"/>
    </location>
    <ligand>
        <name>ATP</name>
        <dbReference type="ChEBI" id="CHEBI:30616"/>
    </ligand>
</feature>